<accession>A0ABU2JVC5</accession>
<feature type="compositionally biased region" description="Basic and acidic residues" evidence="1">
    <location>
        <begin position="130"/>
        <end position="140"/>
    </location>
</feature>
<dbReference type="Proteomes" id="UP001183410">
    <property type="component" value="Unassembled WGS sequence"/>
</dbReference>
<feature type="region of interest" description="Disordered" evidence="1">
    <location>
        <begin position="117"/>
        <end position="140"/>
    </location>
</feature>
<proteinExistence type="predicted"/>
<evidence type="ECO:0008006" key="4">
    <source>
        <dbReference type="Google" id="ProtNLM"/>
    </source>
</evidence>
<dbReference type="EMBL" id="JAVREO010000011">
    <property type="protein sequence ID" value="MDT0268504.1"/>
    <property type="molecule type" value="Genomic_DNA"/>
</dbReference>
<name>A0ABU2JVC5_9ACTN</name>
<organism evidence="2 3">
    <name type="scientific">Streptomyces chisholmiae</name>
    <dbReference type="NCBI Taxonomy" id="3075540"/>
    <lineage>
        <taxon>Bacteria</taxon>
        <taxon>Bacillati</taxon>
        <taxon>Actinomycetota</taxon>
        <taxon>Actinomycetes</taxon>
        <taxon>Kitasatosporales</taxon>
        <taxon>Streptomycetaceae</taxon>
        <taxon>Streptomyces</taxon>
    </lineage>
</organism>
<keyword evidence="3" id="KW-1185">Reference proteome</keyword>
<protein>
    <recommendedName>
        <fullName evidence="4">Lipoprotein</fullName>
    </recommendedName>
</protein>
<dbReference type="RefSeq" id="WP_311668591.1">
    <property type="nucleotide sequence ID" value="NZ_JAVREO010000011.1"/>
</dbReference>
<dbReference type="PROSITE" id="PS51257">
    <property type="entry name" value="PROKAR_LIPOPROTEIN"/>
    <property type="match status" value="1"/>
</dbReference>
<evidence type="ECO:0000313" key="3">
    <source>
        <dbReference type="Proteomes" id="UP001183410"/>
    </source>
</evidence>
<gene>
    <name evidence="2" type="ORF">RM844_19650</name>
</gene>
<comment type="caution">
    <text evidence="2">The sequence shown here is derived from an EMBL/GenBank/DDBJ whole genome shotgun (WGS) entry which is preliminary data.</text>
</comment>
<evidence type="ECO:0000313" key="2">
    <source>
        <dbReference type="EMBL" id="MDT0268504.1"/>
    </source>
</evidence>
<sequence length="140" mass="15057">MIRGIVLGSLALATAVACVAVLRHEHLEDRRRDAERQRLLDAGALPVEYRVTGNAGIAAVSREDIDVVGLPQGRRRLPVHDAALLLPNQRVYLYAAGHGRLTCEIVVDGEVVAESTRDAGEDTAEVEVECEARVPGADRG</sequence>
<reference evidence="3" key="1">
    <citation type="submission" date="2023-07" db="EMBL/GenBank/DDBJ databases">
        <title>30 novel species of actinomycetes from the DSMZ collection.</title>
        <authorList>
            <person name="Nouioui I."/>
        </authorList>
    </citation>
    <scope>NUCLEOTIDE SEQUENCE [LARGE SCALE GENOMIC DNA]</scope>
    <source>
        <strain evidence="3">DSM 44915</strain>
    </source>
</reference>
<evidence type="ECO:0000256" key="1">
    <source>
        <dbReference type="SAM" id="MobiDB-lite"/>
    </source>
</evidence>